<sequence>MTILFVGCSKDELNGSPEELNQQDFAGISAFNAIEGTENLQLLVDDKVINRTDENFQTGGYLNPRTIFPGDRKLSLISPKGHIYYKGEIKTVASKFYSIFFYGQLNATVMTAEDDFIKPANGKQKVRVVNLVSEGNLKLSYNYLNSQESYDFKERVLAYKEYVSNEKITFNLSSTDGKYEAVKFEFDGDDQSINTIVFYTDLNKETSKREIKYKIIENK</sequence>
<evidence type="ECO:0000313" key="3">
    <source>
        <dbReference type="Proteomes" id="UP001597205"/>
    </source>
</evidence>
<evidence type="ECO:0000313" key="2">
    <source>
        <dbReference type="EMBL" id="MFD1164646.1"/>
    </source>
</evidence>
<name>A0ABW3RHQ5_9SPHI</name>
<protein>
    <submittedName>
        <fullName evidence="2">DUF4397 domain-containing protein</fullName>
    </submittedName>
</protein>
<gene>
    <name evidence="2" type="ORF">ACFQ2C_03405</name>
</gene>
<organism evidence="2 3">
    <name type="scientific">Sphingobacterium daejeonense</name>
    <dbReference type="NCBI Taxonomy" id="371142"/>
    <lineage>
        <taxon>Bacteria</taxon>
        <taxon>Pseudomonadati</taxon>
        <taxon>Bacteroidota</taxon>
        <taxon>Sphingobacteriia</taxon>
        <taxon>Sphingobacteriales</taxon>
        <taxon>Sphingobacteriaceae</taxon>
        <taxon>Sphingobacterium</taxon>
    </lineage>
</organism>
<dbReference type="Proteomes" id="UP001597205">
    <property type="component" value="Unassembled WGS sequence"/>
</dbReference>
<proteinExistence type="predicted"/>
<reference evidence="3" key="1">
    <citation type="journal article" date="2019" name="Int. J. Syst. Evol. Microbiol.">
        <title>The Global Catalogue of Microorganisms (GCM) 10K type strain sequencing project: providing services to taxonomists for standard genome sequencing and annotation.</title>
        <authorList>
            <consortium name="The Broad Institute Genomics Platform"/>
            <consortium name="The Broad Institute Genome Sequencing Center for Infectious Disease"/>
            <person name="Wu L."/>
            <person name="Ma J."/>
        </authorList>
    </citation>
    <scope>NUCLEOTIDE SEQUENCE [LARGE SCALE GENOMIC DNA]</scope>
    <source>
        <strain evidence="3">CCUG 52468</strain>
    </source>
</reference>
<accession>A0ABW3RHQ5</accession>
<dbReference type="RefSeq" id="WP_380894740.1">
    <property type="nucleotide sequence ID" value="NZ_JBHTKY010000003.1"/>
</dbReference>
<dbReference type="Pfam" id="PF14344">
    <property type="entry name" value="DUF4397"/>
    <property type="match status" value="1"/>
</dbReference>
<evidence type="ECO:0000259" key="1">
    <source>
        <dbReference type="Pfam" id="PF14344"/>
    </source>
</evidence>
<keyword evidence="3" id="KW-1185">Reference proteome</keyword>
<feature type="domain" description="DUF4397" evidence="1">
    <location>
        <begin position="27"/>
        <end position="132"/>
    </location>
</feature>
<comment type="caution">
    <text evidence="2">The sequence shown here is derived from an EMBL/GenBank/DDBJ whole genome shotgun (WGS) entry which is preliminary data.</text>
</comment>
<dbReference type="InterPro" id="IPR025510">
    <property type="entry name" value="DUF4397"/>
</dbReference>
<dbReference type="EMBL" id="JBHTKY010000003">
    <property type="protein sequence ID" value="MFD1164646.1"/>
    <property type="molecule type" value="Genomic_DNA"/>
</dbReference>